<dbReference type="Proteomes" id="UP000050501">
    <property type="component" value="Unassembled WGS sequence"/>
</dbReference>
<feature type="domain" description="Polysaccharide pyruvyl transferase" evidence="1">
    <location>
        <begin position="17"/>
        <end position="353"/>
    </location>
</feature>
<dbReference type="AlphaFoldDB" id="A0A0P6XFP8"/>
<evidence type="ECO:0000313" key="3">
    <source>
        <dbReference type="Proteomes" id="UP000050501"/>
    </source>
</evidence>
<evidence type="ECO:0000259" key="1">
    <source>
        <dbReference type="Pfam" id="PF04230"/>
    </source>
</evidence>
<evidence type="ECO:0000313" key="2">
    <source>
        <dbReference type="EMBL" id="KPL78480.1"/>
    </source>
</evidence>
<dbReference type="PANTHER" id="PTHR36836">
    <property type="entry name" value="COLANIC ACID BIOSYNTHESIS PROTEIN WCAK"/>
    <property type="match status" value="1"/>
</dbReference>
<accession>A0A0P6XFP8</accession>
<gene>
    <name evidence="2" type="ORF">ADN01_14885</name>
</gene>
<dbReference type="RefSeq" id="WP_062418837.1">
    <property type="nucleotide sequence ID" value="NZ_DF967974.1"/>
</dbReference>
<comment type="caution">
    <text evidence="2">The sequence shown here is derived from an EMBL/GenBank/DDBJ whole genome shotgun (WGS) entry which is preliminary data.</text>
</comment>
<reference evidence="2 3" key="1">
    <citation type="submission" date="2015-07" db="EMBL/GenBank/DDBJ databases">
        <title>Genome sequence of Levilinea saccharolytica DSM 16555.</title>
        <authorList>
            <person name="Hemp J."/>
            <person name="Ward L.M."/>
            <person name="Pace L.A."/>
            <person name="Fischer W.W."/>
        </authorList>
    </citation>
    <scope>NUCLEOTIDE SEQUENCE [LARGE SCALE GENOMIC DNA]</scope>
    <source>
        <strain evidence="2 3">KIBI-1</strain>
    </source>
</reference>
<dbReference type="Pfam" id="PF04230">
    <property type="entry name" value="PS_pyruv_trans"/>
    <property type="match status" value="1"/>
</dbReference>
<dbReference type="InterPro" id="IPR007345">
    <property type="entry name" value="Polysacch_pyruvyl_Trfase"/>
</dbReference>
<organism evidence="2 3">
    <name type="scientific">Levilinea saccharolytica</name>
    <dbReference type="NCBI Taxonomy" id="229921"/>
    <lineage>
        <taxon>Bacteria</taxon>
        <taxon>Bacillati</taxon>
        <taxon>Chloroflexota</taxon>
        <taxon>Anaerolineae</taxon>
        <taxon>Anaerolineales</taxon>
        <taxon>Anaerolineaceae</taxon>
        <taxon>Levilinea</taxon>
    </lineage>
</organism>
<keyword evidence="3" id="KW-1185">Reference proteome</keyword>
<proteinExistence type="predicted"/>
<sequence length="426" mass="47656">MRTAGKVAIIGGSIWGNRGAAAMLETTIAQVRAVRGDVRIAVYTPYPQKDAALAQDDSLEFYDSRPQALVKYFVQALWVWLRRKLGGSPQPQGALGAMDGADALLDVGGITFADGRLIFLPYNILTLWPAMLMGTPVVKLSQAAGSFRNPLIRWAARIFLPRCAQTFARGEKTYAYLRELGLSETQVQPATDAAFLYAPSYCLSHENETALRQVCEKLDQLKAAGAPLVAISPSVLVMEKSGSSKIDYHRVLLGMMEGCGSPQAHFVVFPNASRERSKKSRNNDIIAIERLRAEAELSLPRPLLNRITWMMYDVNTRGIDEIVRRADVLVTSRFHAMVFGLRLCVPTLVIGWGHKYLEAMQRFHLEQYVFDYREARKDLSQVLTEMLTHSREIHEDMLTLVGDVQRSSEVQFAYLRGLLLEPPNHS</sequence>
<dbReference type="PANTHER" id="PTHR36836:SF1">
    <property type="entry name" value="COLANIC ACID BIOSYNTHESIS PROTEIN WCAK"/>
    <property type="match status" value="1"/>
</dbReference>
<dbReference type="EMBL" id="LGCM01000055">
    <property type="protein sequence ID" value="KPL78480.1"/>
    <property type="molecule type" value="Genomic_DNA"/>
</dbReference>
<name>A0A0P6XFP8_9CHLR</name>
<dbReference type="STRING" id="229921.ADN01_14885"/>
<protein>
    <recommendedName>
        <fullName evidence="1">Polysaccharide pyruvyl transferase domain-containing protein</fullName>
    </recommendedName>
</protein>